<feature type="transmembrane region" description="Helical" evidence="5">
    <location>
        <begin position="469"/>
        <end position="487"/>
    </location>
</feature>
<dbReference type="Gene3D" id="1.20.1070.10">
    <property type="entry name" value="Rhodopsin 7-helix transmembrane proteins"/>
    <property type="match status" value="1"/>
</dbReference>
<feature type="domain" description="G-protein coupled receptors family 2 profile 2" evidence="6">
    <location>
        <begin position="433"/>
        <end position="691"/>
    </location>
</feature>
<dbReference type="SUPFAM" id="SSF81321">
    <property type="entry name" value="Family A G protein-coupled receptor-like"/>
    <property type="match status" value="1"/>
</dbReference>
<evidence type="ECO:0000259" key="6">
    <source>
        <dbReference type="PROSITE" id="PS50261"/>
    </source>
</evidence>
<feature type="transmembrane region" description="Helical" evidence="5">
    <location>
        <begin position="435"/>
        <end position="457"/>
    </location>
</feature>
<feature type="transmembrane region" description="Helical" evidence="5">
    <location>
        <begin position="550"/>
        <end position="568"/>
    </location>
</feature>
<dbReference type="InterPro" id="IPR053066">
    <property type="entry name" value="ADGR_G7"/>
</dbReference>
<dbReference type="RefSeq" id="XP_030370816.1">
    <property type="nucleotide sequence ID" value="XM_030514956.1"/>
</dbReference>
<evidence type="ECO:0000313" key="7">
    <source>
        <dbReference type="Proteomes" id="UP000504634"/>
    </source>
</evidence>
<dbReference type="OrthoDB" id="10037534at2759"/>
<dbReference type="CDD" id="cd15040">
    <property type="entry name" value="7tmB2_Adhesion"/>
    <property type="match status" value="1"/>
</dbReference>
<keyword evidence="7" id="KW-1185">Reference proteome</keyword>
<comment type="subcellular location">
    <subcellularLocation>
        <location evidence="1">Membrane</location>
        <topology evidence="1">Multi-pass membrane protein</topology>
    </subcellularLocation>
</comment>
<dbReference type="GO" id="GO:0004930">
    <property type="term" value="F:G protein-coupled receptor activity"/>
    <property type="evidence" value="ECO:0007669"/>
    <property type="project" value="InterPro"/>
</dbReference>
<dbReference type="PANTHER" id="PTHR47767:SF1">
    <property type="entry name" value="ADHESION G PROTEIN-COUPLED RECEPTOR G7"/>
    <property type="match status" value="1"/>
</dbReference>
<name>A0A6J2T1N4_DROLE</name>
<dbReference type="AlphaFoldDB" id="A0A6J2T1N4"/>
<evidence type="ECO:0000313" key="8">
    <source>
        <dbReference type="RefSeq" id="XP_030370816.1"/>
    </source>
</evidence>
<dbReference type="PANTHER" id="PTHR47767">
    <property type="entry name" value="ADHESION G PROTEIN-COUPLED RECEPTOR G7"/>
    <property type="match status" value="1"/>
</dbReference>
<keyword evidence="2 5" id="KW-0812">Transmembrane</keyword>
<keyword evidence="3 5" id="KW-1133">Transmembrane helix</keyword>
<dbReference type="InterPro" id="IPR046338">
    <property type="entry name" value="GAIN_dom_sf"/>
</dbReference>
<dbReference type="FunFam" id="1.20.1070.10:FF:000290">
    <property type="entry name" value="GG11888"/>
    <property type="match status" value="1"/>
</dbReference>
<dbReference type="GO" id="GO:0007166">
    <property type="term" value="P:cell surface receptor signaling pathway"/>
    <property type="evidence" value="ECO:0007669"/>
    <property type="project" value="InterPro"/>
</dbReference>
<dbReference type="GO" id="GO:0016020">
    <property type="term" value="C:membrane"/>
    <property type="evidence" value="ECO:0007669"/>
    <property type="project" value="UniProtKB-SubCell"/>
</dbReference>
<dbReference type="Gene3D" id="2.60.220.50">
    <property type="match status" value="1"/>
</dbReference>
<keyword evidence="4 5" id="KW-0472">Membrane</keyword>
<dbReference type="Proteomes" id="UP000504634">
    <property type="component" value="Unplaced"/>
</dbReference>
<feature type="transmembrane region" description="Helical" evidence="5">
    <location>
        <begin position="639"/>
        <end position="661"/>
    </location>
</feature>
<proteinExistence type="predicted"/>
<protein>
    <submittedName>
        <fullName evidence="8">Adhesion G-protein coupled receptor G7-like</fullName>
    </submittedName>
</protein>
<sequence length="735" mass="83056">MYCAQEEFRYGKPPHITYWNRTAFDQFAALQDQCFLSNGLIFKRKCLLRQMRAEWEAIPPASQIRCTPLKKDIATNESQILHTDNPDLKSIQNEILTGRRHLNESQERRNVSASVRRILRQKKHRLEATDVHISSTVFGALQQEAKDAALSSDMLSVCSEVMASQPIVLRQSATELNATNSLLYQFESYMDALPDQLVPHQSCGRVAVASFNFSSEEETGVESRSFTEIGVQALMSNNLSVFFVNPTCDNISGIAIYSKGAPQLQLAHGGFWYRFVHTHETVTLLKEEPNLEAATFLNQQLLEAVQHDGGNYLVFKVYANDALFVERATERKRRPRSKVLSISIPNYAAQLPYKLPFLLRTENQQSPEGGCGYWNYETWLTDGVETTKGNLSDVTSVCYTSHLTQFTSLVGGNYRINADGQEVLIAPLHAKVLDIISIVGCCLSLFGLLGIWLTAAISKRWRNQSSTKVLLHLCLALTLQMVLFVFLNTDDTVEHLITTQSYDRCVILGALLQYSVLVLFSWMLIIAFLQFQRYVTVIGINRPDHYVLKAAVVAWTMPLLPTLLVALIDPTSYYPSDVQLQTDTGICYPTGYGLIFGVVLPVTLITIANLIIFVYVFYSITHSLGQTLRHTERDLVIKQIRLSVLLFFLLGLSWIFGIFAFMQAGVVFSYLFCLTATLQGFVLFVYFVLLDADNRRSWLGLFCPKQKTDVDLPKSRHELQSLTTSSTNYSRRSHH</sequence>
<feature type="transmembrane region" description="Helical" evidence="5">
    <location>
        <begin position="667"/>
        <end position="689"/>
    </location>
</feature>
<accession>A0A6J2T1N4</accession>
<evidence type="ECO:0000256" key="5">
    <source>
        <dbReference type="SAM" id="Phobius"/>
    </source>
</evidence>
<reference evidence="8" key="1">
    <citation type="submission" date="2025-08" db="UniProtKB">
        <authorList>
            <consortium name="RefSeq"/>
        </authorList>
    </citation>
    <scope>IDENTIFICATION</scope>
    <source>
        <strain evidence="8">11010-0011.00</strain>
        <tissue evidence="8">Whole body</tissue>
    </source>
</reference>
<evidence type="ECO:0000256" key="3">
    <source>
        <dbReference type="ARBA" id="ARBA00022989"/>
    </source>
</evidence>
<evidence type="ECO:0000256" key="1">
    <source>
        <dbReference type="ARBA" id="ARBA00004141"/>
    </source>
</evidence>
<organism evidence="7 8">
    <name type="scientific">Drosophila lebanonensis</name>
    <name type="common">Fruit fly</name>
    <name type="synonym">Scaptodrosophila lebanonensis</name>
    <dbReference type="NCBI Taxonomy" id="7225"/>
    <lineage>
        <taxon>Eukaryota</taxon>
        <taxon>Metazoa</taxon>
        <taxon>Ecdysozoa</taxon>
        <taxon>Arthropoda</taxon>
        <taxon>Hexapoda</taxon>
        <taxon>Insecta</taxon>
        <taxon>Pterygota</taxon>
        <taxon>Neoptera</taxon>
        <taxon>Endopterygota</taxon>
        <taxon>Diptera</taxon>
        <taxon>Brachycera</taxon>
        <taxon>Muscomorpha</taxon>
        <taxon>Ephydroidea</taxon>
        <taxon>Drosophilidae</taxon>
        <taxon>Scaptodrosophila</taxon>
    </lineage>
</organism>
<dbReference type="PROSITE" id="PS50261">
    <property type="entry name" value="G_PROTEIN_RECEP_F2_4"/>
    <property type="match status" value="1"/>
</dbReference>
<gene>
    <name evidence="8" type="primary">LOC115621335</name>
</gene>
<dbReference type="InterPro" id="IPR000832">
    <property type="entry name" value="GPCR_2_secretin-like"/>
</dbReference>
<dbReference type="Pfam" id="PF00002">
    <property type="entry name" value="7tm_2"/>
    <property type="match status" value="1"/>
</dbReference>
<evidence type="ECO:0000256" key="2">
    <source>
        <dbReference type="ARBA" id="ARBA00022692"/>
    </source>
</evidence>
<dbReference type="InterPro" id="IPR017981">
    <property type="entry name" value="GPCR_2-like_7TM"/>
</dbReference>
<dbReference type="GeneID" id="115621335"/>
<feature type="transmembrane region" description="Helical" evidence="5">
    <location>
        <begin position="594"/>
        <end position="618"/>
    </location>
</feature>
<evidence type="ECO:0000256" key="4">
    <source>
        <dbReference type="ARBA" id="ARBA00023136"/>
    </source>
</evidence>
<feature type="transmembrane region" description="Helical" evidence="5">
    <location>
        <begin position="507"/>
        <end position="529"/>
    </location>
</feature>